<reference evidence="2 3" key="1">
    <citation type="journal article" date="2018" name="Sci. Rep.">
        <title>Genomic signatures of local adaptation to the degree of environmental predictability in rotifers.</title>
        <authorList>
            <person name="Franch-Gras L."/>
            <person name="Hahn C."/>
            <person name="Garcia-Roger E.M."/>
            <person name="Carmona M.J."/>
            <person name="Serra M."/>
            <person name="Gomez A."/>
        </authorList>
    </citation>
    <scope>NUCLEOTIDE SEQUENCE [LARGE SCALE GENOMIC DNA]</scope>
    <source>
        <strain evidence="2">HYR1</strain>
    </source>
</reference>
<sequence>MFSGDLYVKKFLLFKLKMGEMVRDALKINFGFNCMQYRARVYGTIANNKPVVPEKYFDSGIGSKPKPGKKKKAKQWHERN</sequence>
<comment type="caution">
    <text evidence="2">The sequence shown here is derived from an EMBL/GenBank/DDBJ whole genome shotgun (WGS) entry which is preliminary data.</text>
</comment>
<feature type="region of interest" description="Disordered" evidence="1">
    <location>
        <begin position="58"/>
        <end position="80"/>
    </location>
</feature>
<dbReference type="Proteomes" id="UP000276133">
    <property type="component" value="Unassembled WGS sequence"/>
</dbReference>
<dbReference type="AlphaFoldDB" id="A0A3M7S026"/>
<name>A0A3M7S026_BRAPC</name>
<organism evidence="2 3">
    <name type="scientific">Brachionus plicatilis</name>
    <name type="common">Marine rotifer</name>
    <name type="synonym">Brachionus muelleri</name>
    <dbReference type="NCBI Taxonomy" id="10195"/>
    <lineage>
        <taxon>Eukaryota</taxon>
        <taxon>Metazoa</taxon>
        <taxon>Spiralia</taxon>
        <taxon>Gnathifera</taxon>
        <taxon>Rotifera</taxon>
        <taxon>Eurotatoria</taxon>
        <taxon>Monogononta</taxon>
        <taxon>Pseudotrocha</taxon>
        <taxon>Ploima</taxon>
        <taxon>Brachionidae</taxon>
        <taxon>Brachionus</taxon>
    </lineage>
</organism>
<protein>
    <submittedName>
        <fullName evidence="2">Uncharacterized protein</fullName>
    </submittedName>
</protein>
<dbReference type="EMBL" id="REGN01002300">
    <property type="protein sequence ID" value="RNA29009.1"/>
    <property type="molecule type" value="Genomic_DNA"/>
</dbReference>
<proteinExistence type="predicted"/>
<evidence type="ECO:0000313" key="2">
    <source>
        <dbReference type="EMBL" id="RNA29009.1"/>
    </source>
</evidence>
<accession>A0A3M7S026</accession>
<keyword evidence="3" id="KW-1185">Reference proteome</keyword>
<evidence type="ECO:0000256" key="1">
    <source>
        <dbReference type="SAM" id="MobiDB-lite"/>
    </source>
</evidence>
<gene>
    <name evidence="2" type="ORF">BpHYR1_002616</name>
</gene>
<evidence type="ECO:0000313" key="3">
    <source>
        <dbReference type="Proteomes" id="UP000276133"/>
    </source>
</evidence>